<keyword evidence="3 13" id="KW-0678">Repressor</keyword>
<keyword evidence="9 13" id="KW-0238">DNA-binding</keyword>
<keyword evidence="8 13" id="KW-0805">Transcription regulation</keyword>
<evidence type="ECO:0000256" key="11">
    <source>
        <dbReference type="ARBA" id="ARBA00023163"/>
    </source>
</evidence>
<comment type="function">
    <text evidence="12">May play the central regulatory role in sporulation. It may be an element of the effector pathway responsible for the activation of sporulation genes in response to nutritional stress. Spo0A may act in concert with Spo0H (a sigma factor) to control the expression of some genes that are critical to the sporulation process. Repressor of abrB, activator of the spoIIa operon. Binds the DNA sequence 5'-TGNCGAA-3' (0A box).</text>
</comment>
<evidence type="ECO:0000313" key="18">
    <source>
        <dbReference type="Proteomes" id="UP000824164"/>
    </source>
</evidence>
<dbReference type="GO" id="GO:0003700">
    <property type="term" value="F:DNA-binding transcription factor activity"/>
    <property type="evidence" value="ECO:0007669"/>
    <property type="project" value="InterPro"/>
</dbReference>
<evidence type="ECO:0000256" key="15">
    <source>
        <dbReference type="PROSITE-ProRule" id="PRU00169"/>
    </source>
</evidence>
<evidence type="ECO:0000259" key="16">
    <source>
        <dbReference type="PROSITE" id="PS50110"/>
    </source>
</evidence>
<dbReference type="PANTHER" id="PTHR48111:SF50">
    <property type="entry name" value="KDP OPERON TRANSCRIPTIONAL REGULATORY PROTEIN KDPE"/>
    <property type="match status" value="1"/>
</dbReference>
<dbReference type="InterPro" id="IPR012052">
    <property type="entry name" value="Spore_0_A"/>
</dbReference>
<dbReference type="SUPFAM" id="SSF52172">
    <property type="entry name" value="CheY-like"/>
    <property type="match status" value="1"/>
</dbReference>
<sequence length="259" mass="29550">MGSIKVAVIDDNRQLIESVRKVLDKETNIIFAGSGNDGHQALKLIEREKPDVVLLDLVMPKLDGLGVLEQVGRSQGEKPAFIVISAIGQENIAESALERGACYYMMKPFDEQVLVRRIRQAYRQRMLMPFSNSDFGGRTYLPIRLEEDITFMIHEVGMPAHLQGYQYLRDAVRMAVLDRNTLHSVTKWLYPEIAAKNHTTSHRVERSIRHAIEVAWDRGQTEVLNEIFGNTVHQAKGKPTNSEFIAMFADRIRMKYNIP</sequence>
<keyword evidence="4 15" id="KW-0597">Phosphoprotein</keyword>
<evidence type="ECO:0000256" key="14">
    <source>
        <dbReference type="PIRSR" id="PIRSR002937-1"/>
    </source>
</evidence>
<dbReference type="GO" id="GO:0000156">
    <property type="term" value="F:phosphorelay response regulator activity"/>
    <property type="evidence" value="ECO:0007669"/>
    <property type="project" value="TreeGrafter"/>
</dbReference>
<dbReference type="GO" id="GO:0042173">
    <property type="term" value="P:regulation of sporulation resulting in formation of a cellular spore"/>
    <property type="evidence" value="ECO:0007669"/>
    <property type="project" value="InterPro"/>
</dbReference>
<feature type="domain" description="Response regulatory" evidence="16">
    <location>
        <begin position="5"/>
        <end position="122"/>
    </location>
</feature>
<keyword evidence="5 13" id="KW-0106">Calcium</keyword>
<dbReference type="PIRSF" id="PIRSF002937">
    <property type="entry name" value="Res_reg_Spo0A"/>
    <property type="match status" value="1"/>
</dbReference>
<dbReference type="InterPro" id="IPR001789">
    <property type="entry name" value="Sig_transdc_resp-reg_receiver"/>
</dbReference>
<evidence type="ECO:0000256" key="5">
    <source>
        <dbReference type="ARBA" id="ARBA00022837"/>
    </source>
</evidence>
<evidence type="ECO:0000256" key="7">
    <source>
        <dbReference type="ARBA" id="ARBA00023012"/>
    </source>
</evidence>
<dbReference type="SMART" id="SM00448">
    <property type="entry name" value="REC"/>
    <property type="match status" value="1"/>
</dbReference>
<keyword evidence="11 13" id="KW-0804">Transcription</keyword>
<dbReference type="InterPro" id="IPR014879">
    <property type="entry name" value="Spo0A_C"/>
</dbReference>
<organism evidence="17 18">
    <name type="scientific">Candidatus Onthocola gallistercoris</name>
    <dbReference type="NCBI Taxonomy" id="2840876"/>
    <lineage>
        <taxon>Bacteria</taxon>
        <taxon>Bacillati</taxon>
        <taxon>Bacillota</taxon>
        <taxon>Bacilli</taxon>
        <taxon>Candidatus Onthocola</taxon>
    </lineage>
</organism>
<reference evidence="17" key="1">
    <citation type="submission" date="2020-10" db="EMBL/GenBank/DDBJ databases">
        <authorList>
            <person name="Gilroy R."/>
        </authorList>
    </citation>
    <scope>NUCLEOTIDE SEQUENCE</scope>
    <source>
        <strain evidence="17">CHK187-14744</strain>
    </source>
</reference>
<dbReference type="InterPro" id="IPR011006">
    <property type="entry name" value="CheY-like_superfamily"/>
</dbReference>
<name>A0A9D1HFH1_9FIRM</name>
<comment type="subcellular location">
    <subcellularLocation>
        <location evidence="1 13">Cytoplasm</location>
    </subcellularLocation>
</comment>
<dbReference type="GO" id="GO:0005509">
    <property type="term" value="F:calcium ion binding"/>
    <property type="evidence" value="ECO:0007669"/>
    <property type="project" value="UniProtKB-UniRule"/>
</dbReference>
<dbReference type="GO" id="GO:0051606">
    <property type="term" value="P:detection of stimulus"/>
    <property type="evidence" value="ECO:0007669"/>
    <property type="project" value="UniProtKB-UniRule"/>
</dbReference>
<comment type="function">
    <text evidence="13">May play the central regulatory role in sporulation. It may be an element of the effector pathway responsible for the activation of sporulation genes in response to nutritional stress. Spo0A may act in concert with spo0H (a sigma factor) to control the expression of some genes that are critical to the sporulation process.</text>
</comment>
<keyword evidence="2 13" id="KW-0963">Cytoplasm</keyword>
<evidence type="ECO:0000313" key="17">
    <source>
        <dbReference type="EMBL" id="HIU01620.1"/>
    </source>
</evidence>
<dbReference type="GO" id="GO:0032993">
    <property type="term" value="C:protein-DNA complex"/>
    <property type="evidence" value="ECO:0007669"/>
    <property type="project" value="TreeGrafter"/>
</dbReference>
<evidence type="ECO:0000256" key="6">
    <source>
        <dbReference type="ARBA" id="ARBA00022969"/>
    </source>
</evidence>
<dbReference type="Gene3D" id="1.10.10.10">
    <property type="entry name" value="Winged helix-like DNA-binding domain superfamily/Winged helix DNA-binding domain"/>
    <property type="match status" value="1"/>
</dbReference>
<dbReference type="Gene3D" id="3.40.50.2300">
    <property type="match status" value="1"/>
</dbReference>
<feature type="modified residue" description="4-aspartylphosphate" evidence="15">
    <location>
        <position position="56"/>
    </location>
</feature>
<dbReference type="Pfam" id="PF00072">
    <property type="entry name" value="Response_reg"/>
    <property type="match status" value="1"/>
</dbReference>
<evidence type="ECO:0000256" key="12">
    <source>
        <dbReference type="ARBA" id="ARBA00025691"/>
    </source>
</evidence>
<dbReference type="GO" id="GO:0000976">
    <property type="term" value="F:transcription cis-regulatory region binding"/>
    <property type="evidence" value="ECO:0007669"/>
    <property type="project" value="TreeGrafter"/>
</dbReference>
<evidence type="ECO:0000256" key="8">
    <source>
        <dbReference type="ARBA" id="ARBA00023015"/>
    </source>
</evidence>
<feature type="binding site" evidence="14">
    <location>
        <position position="10"/>
    </location>
    <ligand>
        <name>Ca(2+)</name>
        <dbReference type="ChEBI" id="CHEBI:29108"/>
    </ligand>
</feature>
<comment type="cofactor">
    <cofactor evidence="13 14">
        <name>Ca(2+)</name>
        <dbReference type="ChEBI" id="CHEBI:29108"/>
    </cofactor>
    <text evidence="13 14">Binds 1 Ca(2+) ion per subunit.</text>
</comment>
<dbReference type="GO" id="GO:0030435">
    <property type="term" value="P:sporulation resulting in formation of a cellular spore"/>
    <property type="evidence" value="ECO:0007669"/>
    <property type="project" value="UniProtKB-UniRule"/>
</dbReference>
<keyword evidence="13 14" id="KW-0479">Metal-binding</keyword>
<dbReference type="SUPFAM" id="SSF46894">
    <property type="entry name" value="C-terminal effector domain of the bipartite response regulators"/>
    <property type="match status" value="1"/>
</dbReference>
<dbReference type="InterPro" id="IPR016032">
    <property type="entry name" value="Sig_transdc_resp-reg_C-effctor"/>
</dbReference>
<dbReference type="AlphaFoldDB" id="A0A9D1HFH1"/>
<proteinExistence type="predicted"/>
<evidence type="ECO:0000256" key="13">
    <source>
        <dbReference type="PIRNR" id="PIRNR002937"/>
    </source>
</evidence>
<dbReference type="PROSITE" id="PS50110">
    <property type="entry name" value="RESPONSE_REGULATORY"/>
    <property type="match status" value="1"/>
</dbReference>
<dbReference type="GO" id="GO:0005829">
    <property type="term" value="C:cytosol"/>
    <property type="evidence" value="ECO:0007669"/>
    <property type="project" value="TreeGrafter"/>
</dbReference>
<evidence type="ECO:0000256" key="1">
    <source>
        <dbReference type="ARBA" id="ARBA00004496"/>
    </source>
</evidence>
<feature type="binding site" evidence="14">
    <location>
        <position position="56"/>
    </location>
    <ligand>
        <name>Ca(2+)</name>
        <dbReference type="ChEBI" id="CHEBI:29108"/>
    </ligand>
</feature>
<keyword evidence="7 13" id="KW-0902">Two-component regulatory system</keyword>
<protein>
    <recommendedName>
        <fullName evidence="13">Stage 0 sporulation protein A homolog</fullName>
    </recommendedName>
</protein>
<feature type="binding site" evidence="14">
    <location>
        <position position="11"/>
    </location>
    <ligand>
        <name>Ca(2+)</name>
        <dbReference type="ChEBI" id="CHEBI:29108"/>
    </ligand>
</feature>
<dbReference type="InterPro" id="IPR036388">
    <property type="entry name" value="WH-like_DNA-bd_sf"/>
</dbReference>
<evidence type="ECO:0000256" key="3">
    <source>
        <dbReference type="ARBA" id="ARBA00022491"/>
    </source>
</evidence>
<dbReference type="NCBIfam" id="TIGR02875">
    <property type="entry name" value="spore_0_A"/>
    <property type="match status" value="1"/>
</dbReference>
<evidence type="ECO:0000256" key="4">
    <source>
        <dbReference type="ARBA" id="ARBA00022553"/>
    </source>
</evidence>
<reference evidence="17" key="2">
    <citation type="journal article" date="2021" name="PeerJ">
        <title>Extensive microbial diversity within the chicken gut microbiome revealed by metagenomics and culture.</title>
        <authorList>
            <person name="Gilroy R."/>
            <person name="Ravi A."/>
            <person name="Getino M."/>
            <person name="Pursley I."/>
            <person name="Horton D.L."/>
            <person name="Alikhan N.F."/>
            <person name="Baker D."/>
            <person name="Gharbi K."/>
            <person name="Hall N."/>
            <person name="Watson M."/>
            <person name="Adriaenssens E.M."/>
            <person name="Foster-Nyarko E."/>
            <person name="Jarju S."/>
            <person name="Secka A."/>
            <person name="Antonio M."/>
            <person name="Oren A."/>
            <person name="Chaudhuri R.R."/>
            <person name="La Ragione R."/>
            <person name="Hildebrand F."/>
            <person name="Pallen M.J."/>
        </authorList>
    </citation>
    <scope>NUCLEOTIDE SEQUENCE</scope>
    <source>
        <strain evidence="17">CHK187-14744</strain>
    </source>
</reference>
<dbReference type="PANTHER" id="PTHR48111">
    <property type="entry name" value="REGULATOR OF RPOS"/>
    <property type="match status" value="1"/>
</dbReference>
<dbReference type="InterPro" id="IPR039420">
    <property type="entry name" value="WalR-like"/>
</dbReference>
<keyword evidence="10 13" id="KW-0010">Activator</keyword>
<dbReference type="Proteomes" id="UP000824164">
    <property type="component" value="Unassembled WGS sequence"/>
</dbReference>
<comment type="caution">
    <text evidence="17">The sequence shown here is derived from an EMBL/GenBank/DDBJ whole genome shotgun (WGS) entry which is preliminary data.</text>
</comment>
<evidence type="ECO:0000256" key="9">
    <source>
        <dbReference type="ARBA" id="ARBA00023125"/>
    </source>
</evidence>
<dbReference type="EMBL" id="DVLT01000001">
    <property type="protein sequence ID" value="HIU01620.1"/>
    <property type="molecule type" value="Genomic_DNA"/>
</dbReference>
<keyword evidence="6 13" id="KW-0749">Sporulation</keyword>
<evidence type="ECO:0000256" key="2">
    <source>
        <dbReference type="ARBA" id="ARBA00022490"/>
    </source>
</evidence>
<dbReference type="Pfam" id="PF08769">
    <property type="entry name" value="Spo0A_C"/>
    <property type="match status" value="1"/>
</dbReference>
<gene>
    <name evidence="17" type="primary">spo0A</name>
    <name evidence="17" type="ORF">IAB63_00010</name>
</gene>
<accession>A0A9D1HFH1</accession>
<evidence type="ECO:0000256" key="10">
    <source>
        <dbReference type="ARBA" id="ARBA00023159"/>
    </source>
</evidence>